<dbReference type="AlphaFoldDB" id="A0A069CRV7"/>
<dbReference type="SMART" id="SM00562">
    <property type="entry name" value="NDK"/>
    <property type="match status" value="1"/>
</dbReference>
<keyword evidence="10" id="KW-0460">Magnesium</keyword>
<evidence type="ECO:0000256" key="8">
    <source>
        <dbReference type="ARBA" id="ARBA00022777"/>
    </source>
</evidence>
<evidence type="ECO:0000256" key="5">
    <source>
        <dbReference type="ARBA" id="ARBA00022679"/>
    </source>
</evidence>
<dbReference type="EMBL" id="DF820486">
    <property type="protein sequence ID" value="GAK30530.1"/>
    <property type="molecule type" value="Genomic_DNA"/>
</dbReference>
<evidence type="ECO:0000256" key="4">
    <source>
        <dbReference type="ARBA" id="ARBA00017632"/>
    </source>
</evidence>
<dbReference type="EC" id="2.7.4.6" evidence="3"/>
<evidence type="ECO:0000256" key="12">
    <source>
        <dbReference type="PROSITE-ProRule" id="PRU00706"/>
    </source>
</evidence>
<evidence type="ECO:0000256" key="7">
    <source>
        <dbReference type="ARBA" id="ARBA00022741"/>
    </source>
</evidence>
<keyword evidence="16" id="KW-1185">Reference proteome</keyword>
<dbReference type="PROSITE" id="PS51374">
    <property type="entry name" value="NDPK_LIKE"/>
    <property type="match status" value="1"/>
</dbReference>
<accession>A0A069CRV7</accession>
<evidence type="ECO:0000256" key="1">
    <source>
        <dbReference type="ARBA" id="ARBA00001946"/>
    </source>
</evidence>
<gene>
    <name evidence="15" type="ORF">WOSG25_031270</name>
</gene>
<evidence type="ECO:0000256" key="9">
    <source>
        <dbReference type="ARBA" id="ARBA00022840"/>
    </source>
</evidence>
<proteinExistence type="inferred from homology"/>
<evidence type="ECO:0000313" key="16">
    <source>
        <dbReference type="Proteomes" id="UP000030643"/>
    </source>
</evidence>
<dbReference type="STRING" id="1329250.WOSG25_031270"/>
<organism evidence="15 16">
    <name type="scientific">Weissella oryzae (strain DSM 25784 / JCM 18191 / LMG 30913 / SG25)</name>
    <dbReference type="NCBI Taxonomy" id="1329250"/>
    <lineage>
        <taxon>Bacteria</taxon>
        <taxon>Bacillati</taxon>
        <taxon>Bacillota</taxon>
        <taxon>Bacilli</taxon>
        <taxon>Lactobacillales</taxon>
        <taxon>Lactobacillaceae</taxon>
        <taxon>Weissella</taxon>
    </lineage>
</organism>
<evidence type="ECO:0000256" key="11">
    <source>
        <dbReference type="ARBA" id="ARBA00023080"/>
    </source>
</evidence>
<dbReference type="GO" id="GO:0004550">
    <property type="term" value="F:nucleoside diphosphate kinase activity"/>
    <property type="evidence" value="ECO:0007669"/>
    <property type="project" value="UniProtKB-EC"/>
</dbReference>
<evidence type="ECO:0000259" key="14">
    <source>
        <dbReference type="SMART" id="SM00562"/>
    </source>
</evidence>
<dbReference type="eggNOG" id="COG0105">
    <property type="taxonomic scope" value="Bacteria"/>
</dbReference>
<comment type="caution">
    <text evidence="12">Lacks conserved residue(s) required for the propagation of feature annotation.</text>
</comment>
<keyword evidence="5" id="KW-0808">Transferase</keyword>
<dbReference type="Proteomes" id="UP000030643">
    <property type="component" value="Unassembled WGS sequence"/>
</dbReference>
<name>A0A069CRV7_WEIOS</name>
<dbReference type="GO" id="GO:0006241">
    <property type="term" value="P:CTP biosynthetic process"/>
    <property type="evidence" value="ECO:0007669"/>
    <property type="project" value="InterPro"/>
</dbReference>
<feature type="domain" description="Nucleoside diphosphate kinase-like" evidence="14">
    <location>
        <begin position="2"/>
        <end position="140"/>
    </location>
</feature>
<dbReference type="InterPro" id="IPR034907">
    <property type="entry name" value="NDK-like_dom"/>
</dbReference>
<evidence type="ECO:0000256" key="2">
    <source>
        <dbReference type="ARBA" id="ARBA00008142"/>
    </source>
</evidence>
<keyword evidence="9" id="KW-0067">ATP-binding</keyword>
<dbReference type="InterPro" id="IPR001564">
    <property type="entry name" value="Nucleoside_diP_kinase"/>
</dbReference>
<dbReference type="CDD" id="cd04413">
    <property type="entry name" value="NDPk_I"/>
    <property type="match status" value="1"/>
</dbReference>
<keyword evidence="11" id="KW-0546">Nucleotide metabolism</keyword>
<evidence type="ECO:0000313" key="15">
    <source>
        <dbReference type="EMBL" id="GAK30530.1"/>
    </source>
</evidence>
<dbReference type="PANTHER" id="PTHR11349">
    <property type="entry name" value="NUCLEOSIDE DIPHOSPHATE KINASE"/>
    <property type="match status" value="1"/>
</dbReference>
<sequence>MLERTLILVKPDGVEYGHIGEVLSRLERRGYEIEALKMVQATDEQLAQHYSDKVDKPYFPTLVAYMERSPLVALVVSGVNVIKAFRTMAGVTNPTEALPGTIRGDLAKELSGDGIENVVHSSDCVENAEREIKIWFGDID</sequence>
<dbReference type="FunFam" id="3.30.70.141:FF:000003">
    <property type="entry name" value="Nucleoside diphosphate kinase"/>
    <property type="match status" value="1"/>
</dbReference>
<dbReference type="PRINTS" id="PR01243">
    <property type="entry name" value="NUCDPKINASE"/>
</dbReference>
<dbReference type="NCBIfam" id="NF001908">
    <property type="entry name" value="PRK00668.1"/>
    <property type="match status" value="1"/>
</dbReference>
<keyword evidence="8 15" id="KW-0418">Kinase</keyword>
<protein>
    <recommendedName>
        <fullName evidence="4">Nucleoside diphosphate kinase</fullName>
        <ecNumber evidence="3">2.7.4.6</ecNumber>
    </recommendedName>
</protein>
<dbReference type="Pfam" id="PF00334">
    <property type="entry name" value="NDK"/>
    <property type="match status" value="1"/>
</dbReference>
<dbReference type="InterPro" id="IPR036850">
    <property type="entry name" value="NDK-like_dom_sf"/>
</dbReference>
<evidence type="ECO:0000256" key="13">
    <source>
        <dbReference type="RuleBase" id="RU004011"/>
    </source>
</evidence>
<dbReference type="GO" id="GO:0046872">
    <property type="term" value="F:metal ion binding"/>
    <property type="evidence" value="ECO:0007669"/>
    <property type="project" value="UniProtKB-KW"/>
</dbReference>
<evidence type="ECO:0000256" key="3">
    <source>
        <dbReference type="ARBA" id="ARBA00012966"/>
    </source>
</evidence>
<dbReference type="RefSeq" id="WP_045476509.1">
    <property type="nucleotide sequence ID" value="NZ_DF820486.1"/>
</dbReference>
<comment type="cofactor">
    <cofactor evidence="1">
        <name>Mg(2+)</name>
        <dbReference type="ChEBI" id="CHEBI:18420"/>
    </cofactor>
</comment>
<dbReference type="Gene3D" id="3.30.70.141">
    <property type="entry name" value="Nucleoside diphosphate kinase-like domain"/>
    <property type="match status" value="1"/>
</dbReference>
<dbReference type="GO" id="GO:0005524">
    <property type="term" value="F:ATP binding"/>
    <property type="evidence" value="ECO:0007669"/>
    <property type="project" value="UniProtKB-KW"/>
</dbReference>
<dbReference type="SUPFAM" id="SSF54919">
    <property type="entry name" value="Nucleoside diphosphate kinase, NDK"/>
    <property type="match status" value="1"/>
</dbReference>
<keyword evidence="7" id="KW-0547">Nucleotide-binding</keyword>
<evidence type="ECO:0000256" key="6">
    <source>
        <dbReference type="ARBA" id="ARBA00022723"/>
    </source>
</evidence>
<dbReference type="GO" id="GO:0006183">
    <property type="term" value="P:GTP biosynthetic process"/>
    <property type="evidence" value="ECO:0007669"/>
    <property type="project" value="InterPro"/>
</dbReference>
<keyword evidence="6" id="KW-0479">Metal-binding</keyword>
<evidence type="ECO:0000256" key="10">
    <source>
        <dbReference type="ARBA" id="ARBA00022842"/>
    </source>
</evidence>
<dbReference type="GO" id="GO:0006228">
    <property type="term" value="P:UTP biosynthetic process"/>
    <property type="evidence" value="ECO:0007669"/>
    <property type="project" value="InterPro"/>
</dbReference>
<reference evidence="16" key="1">
    <citation type="journal article" date="2014" name="Genome Announc.">
        <title>Draft genome sequence of Weissella oryzae SG25T, isolated from fermented rice grains.</title>
        <authorList>
            <person name="Tanizawa Y."/>
            <person name="Fujisawa T."/>
            <person name="Mochizuki T."/>
            <person name="Kaminuma E."/>
            <person name="Suzuki Y."/>
            <person name="Nakamura Y."/>
            <person name="Tohno M."/>
        </authorList>
    </citation>
    <scope>NUCLEOTIDE SEQUENCE [LARGE SCALE GENOMIC DNA]</scope>
    <source>
        <strain evidence="16">DSM 25784 / JCM 18191 / LMG 30913 / SG25</strain>
    </source>
</reference>
<comment type="similarity">
    <text evidence="2 12 13">Belongs to the NDK family.</text>
</comment>